<evidence type="ECO:0000313" key="2">
    <source>
        <dbReference type="Proteomes" id="UP000887458"/>
    </source>
</evidence>
<dbReference type="Proteomes" id="UP000887458">
    <property type="component" value="Unassembled WGS sequence"/>
</dbReference>
<keyword evidence="2" id="KW-1185">Reference proteome</keyword>
<name>A0ABQ8ITU2_DERPT</name>
<evidence type="ECO:0000313" key="1">
    <source>
        <dbReference type="EMBL" id="KAH9413490.1"/>
    </source>
</evidence>
<reference evidence="1 2" key="2">
    <citation type="journal article" date="2022" name="Mol. Biol. Evol.">
        <title>Comparative Genomics Reveals Insights into the Divergent Evolution of Astigmatic Mites and Household Pest Adaptations.</title>
        <authorList>
            <person name="Xiong Q."/>
            <person name="Wan A.T."/>
            <person name="Liu X."/>
            <person name="Fung C.S."/>
            <person name="Xiao X."/>
            <person name="Malainual N."/>
            <person name="Hou J."/>
            <person name="Wang L."/>
            <person name="Wang M."/>
            <person name="Yang K.Y."/>
            <person name="Cui Y."/>
            <person name="Leung E.L."/>
            <person name="Nong W."/>
            <person name="Shin S.K."/>
            <person name="Au S.W."/>
            <person name="Jeong K.Y."/>
            <person name="Chew F.T."/>
            <person name="Hui J.H."/>
            <person name="Leung T.F."/>
            <person name="Tungtrongchitr A."/>
            <person name="Zhong N."/>
            <person name="Liu Z."/>
            <person name="Tsui S.K."/>
        </authorList>
    </citation>
    <scope>NUCLEOTIDE SEQUENCE [LARGE SCALE GENOMIC DNA]</scope>
    <source>
        <strain evidence="1">Derp</strain>
    </source>
</reference>
<proteinExistence type="predicted"/>
<organism evidence="1 2">
    <name type="scientific">Dermatophagoides pteronyssinus</name>
    <name type="common">European house dust mite</name>
    <dbReference type="NCBI Taxonomy" id="6956"/>
    <lineage>
        <taxon>Eukaryota</taxon>
        <taxon>Metazoa</taxon>
        <taxon>Ecdysozoa</taxon>
        <taxon>Arthropoda</taxon>
        <taxon>Chelicerata</taxon>
        <taxon>Arachnida</taxon>
        <taxon>Acari</taxon>
        <taxon>Acariformes</taxon>
        <taxon>Sarcoptiformes</taxon>
        <taxon>Astigmata</taxon>
        <taxon>Psoroptidia</taxon>
        <taxon>Analgoidea</taxon>
        <taxon>Pyroglyphidae</taxon>
        <taxon>Dermatophagoidinae</taxon>
        <taxon>Dermatophagoides</taxon>
    </lineage>
</organism>
<reference evidence="1 2" key="1">
    <citation type="journal article" date="2018" name="J. Allergy Clin. Immunol.">
        <title>High-quality assembly of Dermatophagoides pteronyssinus genome and transcriptome reveals a wide range of novel allergens.</title>
        <authorList>
            <person name="Liu X.Y."/>
            <person name="Yang K.Y."/>
            <person name="Wang M.Q."/>
            <person name="Kwok J.S."/>
            <person name="Zeng X."/>
            <person name="Yang Z."/>
            <person name="Xiao X.J."/>
            <person name="Lau C.P."/>
            <person name="Li Y."/>
            <person name="Huang Z.M."/>
            <person name="Ba J.G."/>
            <person name="Yim A.K."/>
            <person name="Ouyang C.Y."/>
            <person name="Ngai S.M."/>
            <person name="Chan T.F."/>
            <person name="Leung E.L."/>
            <person name="Liu L."/>
            <person name="Liu Z.G."/>
            <person name="Tsui S.K."/>
        </authorList>
    </citation>
    <scope>NUCLEOTIDE SEQUENCE [LARGE SCALE GENOMIC DNA]</scope>
    <source>
        <strain evidence="1">Derp</strain>
    </source>
</reference>
<gene>
    <name evidence="1" type="ORF">DERP_007968</name>
</gene>
<sequence>MFTFCKRCCCTCACSNLFTKISFRLRNDADSKICRSTSNNSGAFIEDFWSFGGGSIDDESLSISLTSFNVGQSSSWLIGCSSSLLFGFC</sequence>
<comment type="caution">
    <text evidence="1">The sequence shown here is derived from an EMBL/GenBank/DDBJ whole genome shotgun (WGS) entry which is preliminary data.</text>
</comment>
<accession>A0ABQ8ITU2</accession>
<protein>
    <submittedName>
        <fullName evidence="1">Uncharacterized protein</fullName>
    </submittedName>
</protein>
<dbReference type="EMBL" id="NJHN03000121">
    <property type="protein sequence ID" value="KAH9413490.1"/>
    <property type="molecule type" value="Genomic_DNA"/>
</dbReference>